<dbReference type="OrthoDB" id="1935089at2759"/>
<dbReference type="InterPro" id="IPR036691">
    <property type="entry name" value="Endo/exonu/phosph_ase_sf"/>
</dbReference>
<protein>
    <recommendedName>
        <fullName evidence="3">Reverse transcriptase</fullName>
    </recommendedName>
</protein>
<name>A0A9W7MV53_HIBTR</name>
<evidence type="ECO:0000313" key="2">
    <source>
        <dbReference type="Proteomes" id="UP001165190"/>
    </source>
</evidence>
<dbReference type="AlphaFoldDB" id="A0A9W7MV53"/>
<proteinExistence type="predicted"/>
<accession>A0A9W7MV53</accession>
<evidence type="ECO:0000313" key="1">
    <source>
        <dbReference type="EMBL" id="GMJ10541.1"/>
    </source>
</evidence>
<comment type="caution">
    <text evidence="1">The sequence shown here is derived from an EMBL/GenBank/DDBJ whole genome shotgun (WGS) entry which is preliminary data.</text>
</comment>
<dbReference type="PANTHER" id="PTHR33710:SF62">
    <property type="entry name" value="DUF4283 DOMAIN PROTEIN"/>
    <property type="match status" value="1"/>
</dbReference>
<gene>
    <name evidence="1" type="ORF">HRI_004723300</name>
</gene>
<reference evidence="1" key="1">
    <citation type="submission" date="2023-05" db="EMBL/GenBank/DDBJ databases">
        <title>Genome and transcriptome analyses reveal genes involved in the formation of fine ridges on petal epidermal cells in Hibiscus trionum.</title>
        <authorList>
            <person name="Koshimizu S."/>
            <person name="Masuda S."/>
            <person name="Ishii T."/>
            <person name="Shirasu K."/>
            <person name="Hoshino A."/>
            <person name="Arita M."/>
        </authorList>
    </citation>
    <scope>NUCLEOTIDE SEQUENCE</scope>
    <source>
        <strain evidence="1">Hamamatsu line</strain>
    </source>
</reference>
<keyword evidence="2" id="KW-1185">Reference proteome</keyword>
<sequence>MEEFRSAIQDCDLSDLGYNGRWYTWEKGKFAATNVRERLDRGLANPAWWDLFPQFRVSHIPHSFSDHCPVLVDTVGCASHNPVPTTNAFSFDANWVLEEDFEQLISTSWLSDQSSVPSKLERLALSIKSWCRGLRARRLRSNKVLRERLADLSLQDPDDDALEELTEVKLALNLEADKEEIFWEQRAHVNWLQHGDRNTTFFHKWATFRQKKNRVRKLRRSDGSWEDDEAAMANMAKEYFSDIFTSEAVENPDSILELIPRSISSTNNACLLAPFTKDDFFLAVKQMAPLKAADLDGFPALFYQRYWHIVGDDVSSFCNLVLCGEMVLGDVNLTSIVLVPKIVQPVTID</sequence>
<dbReference type="SUPFAM" id="SSF56219">
    <property type="entry name" value="DNase I-like"/>
    <property type="match status" value="1"/>
</dbReference>
<dbReference type="PANTHER" id="PTHR33710">
    <property type="entry name" value="BNAC02G09200D PROTEIN"/>
    <property type="match status" value="1"/>
</dbReference>
<dbReference type="Proteomes" id="UP001165190">
    <property type="component" value="Unassembled WGS sequence"/>
</dbReference>
<organism evidence="1 2">
    <name type="scientific">Hibiscus trionum</name>
    <name type="common">Flower of an hour</name>
    <dbReference type="NCBI Taxonomy" id="183268"/>
    <lineage>
        <taxon>Eukaryota</taxon>
        <taxon>Viridiplantae</taxon>
        <taxon>Streptophyta</taxon>
        <taxon>Embryophyta</taxon>
        <taxon>Tracheophyta</taxon>
        <taxon>Spermatophyta</taxon>
        <taxon>Magnoliopsida</taxon>
        <taxon>eudicotyledons</taxon>
        <taxon>Gunneridae</taxon>
        <taxon>Pentapetalae</taxon>
        <taxon>rosids</taxon>
        <taxon>malvids</taxon>
        <taxon>Malvales</taxon>
        <taxon>Malvaceae</taxon>
        <taxon>Malvoideae</taxon>
        <taxon>Hibiscus</taxon>
    </lineage>
</organism>
<dbReference type="Gene3D" id="3.60.10.10">
    <property type="entry name" value="Endonuclease/exonuclease/phosphatase"/>
    <property type="match status" value="1"/>
</dbReference>
<dbReference type="EMBL" id="BSYR01000056">
    <property type="protein sequence ID" value="GMJ10541.1"/>
    <property type="molecule type" value="Genomic_DNA"/>
</dbReference>
<evidence type="ECO:0008006" key="3">
    <source>
        <dbReference type="Google" id="ProtNLM"/>
    </source>
</evidence>